<gene>
    <name evidence="6" type="ORF">D1H98_09305</name>
</gene>
<organism evidence="6 7">
    <name type="scientific">Legionella pneumophila subsp. pneumophila</name>
    <dbReference type="NCBI Taxonomy" id="91891"/>
    <lineage>
        <taxon>Bacteria</taxon>
        <taxon>Pseudomonadati</taxon>
        <taxon>Pseudomonadota</taxon>
        <taxon>Gammaproteobacteria</taxon>
        <taxon>Legionellales</taxon>
        <taxon>Legionellaceae</taxon>
        <taxon>Legionella</taxon>
    </lineage>
</organism>
<dbReference type="SUPFAM" id="SSF69819">
    <property type="entry name" value="MTH1598-like"/>
    <property type="match status" value="1"/>
</dbReference>
<keyword evidence="3" id="KW-0479">Metal-binding</keyword>
<dbReference type="RefSeq" id="WP_015961343.1">
    <property type="nucleotide sequence ID" value="NZ_KK074174.1"/>
</dbReference>
<protein>
    <submittedName>
        <fullName evidence="6">Archease</fullName>
    </submittedName>
</protein>
<comment type="similarity">
    <text evidence="1">Belongs to the archease family.</text>
</comment>
<accession>A0A3A6VIP4</accession>
<evidence type="ECO:0000313" key="6">
    <source>
        <dbReference type="EMBL" id="RJY34940.1"/>
    </source>
</evidence>
<dbReference type="GO" id="GO:0008033">
    <property type="term" value="P:tRNA processing"/>
    <property type="evidence" value="ECO:0007669"/>
    <property type="project" value="UniProtKB-KW"/>
</dbReference>
<reference evidence="6 7" key="1">
    <citation type="submission" date="2018-08" db="EMBL/GenBank/DDBJ databases">
        <title>Genome Sequences of Legionella pneumophila subsp. pneumophila Isolates, Recovered from a Drinking Water System in a Large Builging.</title>
        <authorList>
            <person name="Gomez-Alvarez V."/>
            <person name="Boczek L."/>
            <person name="King D."/>
            <person name="Pemberton A."/>
            <person name="Pfaller S."/>
            <person name="Rodgers M."/>
            <person name="Santodomingo J."/>
            <person name="Revetta R."/>
        </authorList>
    </citation>
    <scope>NUCLEOTIDE SEQUENCE [LARGE SCALE GENOMIC DNA]</scope>
    <source>
        <strain evidence="6 7">L01C.1</strain>
    </source>
</reference>
<dbReference type="PANTHER" id="PTHR12682">
    <property type="entry name" value="ARCHEASE"/>
    <property type="match status" value="1"/>
</dbReference>
<keyword evidence="2" id="KW-0819">tRNA processing</keyword>
<evidence type="ECO:0000256" key="1">
    <source>
        <dbReference type="ARBA" id="ARBA00007963"/>
    </source>
</evidence>
<sequence>MSKRQNPLPLNKYWEHFTHEADIGVRGIGPTLTDAFEMGALALTNVVADATLIKPSLSIKIHCEAPNQEILFTDWLNAVVYNMQIHNMLFCEFDLKLNRFALDAVIKGEKVDQKKHQPVVEVKGATYTELKVYKNNDIWIAQCVVDV</sequence>
<name>A0A3A6VIP4_LEGPN</name>
<keyword evidence="4" id="KW-0106">Calcium</keyword>
<dbReference type="Pfam" id="PF01951">
    <property type="entry name" value="Archease"/>
    <property type="match status" value="1"/>
</dbReference>
<dbReference type="InterPro" id="IPR036820">
    <property type="entry name" value="Archease_dom_sf"/>
</dbReference>
<dbReference type="PANTHER" id="PTHR12682:SF11">
    <property type="entry name" value="PROTEIN ARCHEASE"/>
    <property type="match status" value="1"/>
</dbReference>
<dbReference type="InterPro" id="IPR002804">
    <property type="entry name" value="Archease"/>
</dbReference>
<evidence type="ECO:0000259" key="5">
    <source>
        <dbReference type="Pfam" id="PF01951"/>
    </source>
</evidence>
<dbReference type="EMBL" id="QWDR01000001">
    <property type="protein sequence ID" value="RJY34940.1"/>
    <property type="molecule type" value="Genomic_DNA"/>
</dbReference>
<evidence type="ECO:0000256" key="2">
    <source>
        <dbReference type="ARBA" id="ARBA00022694"/>
    </source>
</evidence>
<dbReference type="AlphaFoldDB" id="A0A3A6VIP4"/>
<dbReference type="GO" id="GO:0046872">
    <property type="term" value="F:metal ion binding"/>
    <property type="evidence" value="ECO:0007669"/>
    <property type="project" value="UniProtKB-KW"/>
</dbReference>
<dbReference type="Gene3D" id="3.55.10.10">
    <property type="entry name" value="Archease domain"/>
    <property type="match status" value="1"/>
</dbReference>
<evidence type="ECO:0000256" key="4">
    <source>
        <dbReference type="ARBA" id="ARBA00022837"/>
    </source>
</evidence>
<evidence type="ECO:0000256" key="3">
    <source>
        <dbReference type="ARBA" id="ARBA00022723"/>
    </source>
</evidence>
<dbReference type="InterPro" id="IPR023572">
    <property type="entry name" value="Archease_dom"/>
</dbReference>
<proteinExistence type="inferred from homology"/>
<feature type="domain" description="Archease" evidence="5">
    <location>
        <begin position="14"/>
        <end position="147"/>
    </location>
</feature>
<dbReference type="Proteomes" id="UP000277145">
    <property type="component" value="Unassembled WGS sequence"/>
</dbReference>
<comment type="caution">
    <text evidence="6">The sequence shown here is derived from an EMBL/GenBank/DDBJ whole genome shotgun (WGS) entry which is preliminary data.</text>
</comment>
<evidence type="ECO:0000313" key="7">
    <source>
        <dbReference type="Proteomes" id="UP000277145"/>
    </source>
</evidence>